<protein>
    <recommendedName>
        <fullName evidence="14">Zinc metalloprotease</fullName>
    </recommendedName>
</protein>
<name>A0A1M6BZB5_9FLAO</name>
<evidence type="ECO:0000256" key="7">
    <source>
        <dbReference type="ARBA" id="ARBA00022737"/>
    </source>
</evidence>
<evidence type="ECO:0000256" key="12">
    <source>
        <dbReference type="ARBA" id="ARBA00023122"/>
    </source>
</evidence>
<feature type="transmembrane region" description="Helical" evidence="14">
    <location>
        <begin position="12"/>
        <end position="30"/>
    </location>
</feature>
<evidence type="ECO:0000256" key="14">
    <source>
        <dbReference type="PIRNR" id="PIRNR006404"/>
    </source>
</evidence>
<feature type="active site" evidence="15">
    <location>
        <position position="60"/>
    </location>
</feature>
<keyword evidence="4 14" id="KW-0645">Protease</keyword>
<feature type="binding site" evidence="16">
    <location>
        <position position="63"/>
    </location>
    <ligand>
        <name>Zn(2+)</name>
        <dbReference type="ChEBI" id="CHEBI:29105"/>
        <note>catalytic</note>
    </ligand>
</feature>
<dbReference type="Pfam" id="PF00571">
    <property type="entry name" value="CBS"/>
    <property type="match status" value="1"/>
</dbReference>
<dbReference type="PANTHER" id="PTHR39188">
    <property type="entry name" value="MEMBRANE-ASSOCIATED ZINC METALLOPROTEASE M50B"/>
    <property type="match status" value="1"/>
</dbReference>
<keyword evidence="9 14" id="KW-0862">Zinc</keyword>
<evidence type="ECO:0000256" key="1">
    <source>
        <dbReference type="ARBA" id="ARBA00004651"/>
    </source>
</evidence>
<dbReference type="InterPro" id="IPR008915">
    <property type="entry name" value="Peptidase_M50"/>
</dbReference>
<evidence type="ECO:0000259" key="18">
    <source>
        <dbReference type="PROSITE" id="PS51371"/>
    </source>
</evidence>
<organism evidence="19 20">
    <name type="scientific">Algibacter luteus</name>
    <dbReference type="NCBI Taxonomy" id="1178825"/>
    <lineage>
        <taxon>Bacteria</taxon>
        <taxon>Pseudomonadati</taxon>
        <taxon>Bacteroidota</taxon>
        <taxon>Flavobacteriia</taxon>
        <taxon>Flavobacteriales</taxon>
        <taxon>Flavobacteriaceae</taxon>
        <taxon>Algibacter</taxon>
    </lineage>
</organism>
<evidence type="ECO:0000256" key="16">
    <source>
        <dbReference type="PIRSR" id="PIRSR006404-2"/>
    </source>
</evidence>
<dbReference type="RefSeq" id="WP_019387599.1">
    <property type="nucleotide sequence ID" value="NZ_ALIH01000006.1"/>
</dbReference>
<feature type="binding site" evidence="16">
    <location>
        <position position="59"/>
    </location>
    <ligand>
        <name>Zn(2+)</name>
        <dbReference type="ChEBI" id="CHEBI:29105"/>
        <note>catalytic</note>
    </ligand>
</feature>
<comment type="cofactor">
    <cofactor evidence="14 16">
        <name>Zn(2+)</name>
        <dbReference type="ChEBI" id="CHEBI:29105"/>
    </cofactor>
    <text evidence="14 16">Binds 1 zinc ion per subunit.</text>
</comment>
<sequence length="363" mass="40654">MKANLNLGNISNIKIQIHWTFFFLIVWIVFEELNRGGTTASVLFNIALVFAVFCCVVLHELGHALTAKRFGIGTKSITLLPIGGIASLDKIPEDPKQELLVAIAGPLVNIIIAIFLYFLIPIQDFTNKNLGEALEYLSNFSLKNFLLYLFIVNVAMFVFNLIPAFPMDGGRVFRALLALKINRVKATQIAANVGQFIAVLFLLFGLLFNPFLIFIALIIFLGAYGENKYVQSMMLLKNHTVNEAMLKNITTLHPENTVSDVVDILLSGSETNFVVVNKNGAIEGILYHDDIIKNSKNRSVPVKELMTKSFKTIQFNSDLPSAYRAITSEKRPFIPVMNNNKLEGAIDLNNLNEFIMLRAKMEY</sequence>
<feature type="binding site" evidence="16">
    <location>
        <position position="168"/>
    </location>
    <ligand>
        <name>Zn(2+)</name>
        <dbReference type="ChEBI" id="CHEBI:29105"/>
        <note>catalytic</note>
    </ligand>
</feature>
<evidence type="ECO:0000256" key="10">
    <source>
        <dbReference type="ARBA" id="ARBA00022989"/>
    </source>
</evidence>
<evidence type="ECO:0000256" key="13">
    <source>
        <dbReference type="ARBA" id="ARBA00023136"/>
    </source>
</evidence>
<dbReference type="eggNOG" id="COG1994">
    <property type="taxonomic scope" value="Bacteria"/>
</dbReference>
<keyword evidence="5 14" id="KW-0812">Transmembrane</keyword>
<dbReference type="Pfam" id="PF02163">
    <property type="entry name" value="Peptidase_M50"/>
    <property type="match status" value="1"/>
</dbReference>
<keyword evidence="10 14" id="KW-1133">Transmembrane helix</keyword>
<keyword evidence="11 14" id="KW-0482">Metalloprotease</keyword>
<accession>A0A1M6BZB5</accession>
<keyword evidence="20" id="KW-1185">Reference proteome</keyword>
<keyword evidence="7" id="KW-0677">Repeat</keyword>
<reference evidence="19 20" key="1">
    <citation type="submission" date="2016-11" db="EMBL/GenBank/DDBJ databases">
        <authorList>
            <person name="Jaros S."/>
            <person name="Januszkiewicz K."/>
            <person name="Wedrychowicz H."/>
        </authorList>
    </citation>
    <scope>NUCLEOTIDE SEQUENCE [LARGE SCALE GENOMIC DNA]</scope>
    <source>
        <strain evidence="19 20">CGMCC 1.12213</strain>
    </source>
</reference>
<proteinExistence type="inferred from homology"/>
<evidence type="ECO:0000256" key="6">
    <source>
        <dbReference type="ARBA" id="ARBA00022723"/>
    </source>
</evidence>
<dbReference type="AlphaFoldDB" id="A0A1M6BZB5"/>
<dbReference type="CDD" id="cd02205">
    <property type="entry name" value="CBS_pair_SF"/>
    <property type="match status" value="1"/>
</dbReference>
<dbReference type="GO" id="GO:0008237">
    <property type="term" value="F:metallopeptidase activity"/>
    <property type="evidence" value="ECO:0007669"/>
    <property type="project" value="UniProtKB-UniRule"/>
</dbReference>
<dbReference type="InterPro" id="IPR046342">
    <property type="entry name" value="CBS_dom_sf"/>
</dbReference>
<dbReference type="SUPFAM" id="SSF54631">
    <property type="entry name" value="CBS-domain pair"/>
    <property type="match status" value="1"/>
</dbReference>
<dbReference type="OrthoDB" id="9800627at2"/>
<keyword evidence="3 14" id="KW-1003">Cell membrane</keyword>
<feature type="transmembrane region" description="Helical" evidence="14">
    <location>
        <begin position="99"/>
        <end position="120"/>
    </location>
</feature>
<dbReference type="EMBL" id="FQYK01000002">
    <property type="protein sequence ID" value="SHI54057.1"/>
    <property type="molecule type" value="Genomic_DNA"/>
</dbReference>
<evidence type="ECO:0000256" key="9">
    <source>
        <dbReference type="ARBA" id="ARBA00022833"/>
    </source>
</evidence>
<evidence type="ECO:0000256" key="15">
    <source>
        <dbReference type="PIRSR" id="PIRSR006404-1"/>
    </source>
</evidence>
<keyword evidence="8 14" id="KW-0378">Hydrolase</keyword>
<keyword evidence="6 14" id="KW-0479">Metal-binding</keyword>
<evidence type="ECO:0000256" key="2">
    <source>
        <dbReference type="ARBA" id="ARBA00007931"/>
    </source>
</evidence>
<evidence type="ECO:0000256" key="4">
    <source>
        <dbReference type="ARBA" id="ARBA00022670"/>
    </source>
</evidence>
<comment type="subcellular location">
    <subcellularLocation>
        <location evidence="1 14">Cell membrane</location>
        <topology evidence="1 14">Multi-pass membrane protein</topology>
    </subcellularLocation>
</comment>
<dbReference type="Proteomes" id="UP000184396">
    <property type="component" value="Unassembled WGS sequence"/>
</dbReference>
<dbReference type="InterPro" id="IPR016483">
    <property type="entry name" value="UCP006404_Pept_M50_CBS"/>
</dbReference>
<comment type="similarity">
    <text evidence="2 14">Belongs to the peptidase M50B family.</text>
</comment>
<feature type="transmembrane region" description="Helical" evidence="14">
    <location>
        <begin position="145"/>
        <end position="165"/>
    </location>
</feature>
<dbReference type="CDD" id="cd06164">
    <property type="entry name" value="S2P-M50_SpoIVFB_CBS"/>
    <property type="match status" value="1"/>
</dbReference>
<dbReference type="GO" id="GO:0005886">
    <property type="term" value="C:plasma membrane"/>
    <property type="evidence" value="ECO:0007669"/>
    <property type="project" value="UniProtKB-SubCell"/>
</dbReference>
<dbReference type="Gene3D" id="3.10.580.10">
    <property type="entry name" value="CBS-domain"/>
    <property type="match status" value="1"/>
</dbReference>
<feature type="transmembrane region" description="Helical" evidence="14">
    <location>
        <begin position="210"/>
        <end position="227"/>
    </location>
</feature>
<gene>
    <name evidence="19" type="ORF">SAMN05216261_0982</name>
</gene>
<dbReference type="InterPro" id="IPR000644">
    <property type="entry name" value="CBS_dom"/>
</dbReference>
<dbReference type="eggNOG" id="COG0517">
    <property type="taxonomic scope" value="Bacteria"/>
</dbReference>
<keyword evidence="12 17" id="KW-0129">CBS domain</keyword>
<feature type="transmembrane region" description="Helical" evidence="14">
    <location>
        <begin position="42"/>
        <end position="61"/>
    </location>
</feature>
<dbReference type="STRING" id="1178825.SAMN05216261_0982"/>
<feature type="domain" description="CBS" evidence="18">
    <location>
        <begin position="245"/>
        <end position="302"/>
    </location>
</feature>
<evidence type="ECO:0000313" key="19">
    <source>
        <dbReference type="EMBL" id="SHI54057.1"/>
    </source>
</evidence>
<evidence type="ECO:0000256" key="3">
    <source>
        <dbReference type="ARBA" id="ARBA00022475"/>
    </source>
</evidence>
<dbReference type="PROSITE" id="PS51371">
    <property type="entry name" value="CBS"/>
    <property type="match status" value="1"/>
</dbReference>
<dbReference type="PANTHER" id="PTHR39188:SF3">
    <property type="entry name" value="STAGE IV SPORULATION PROTEIN FB"/>
    <property type="match status" value="1"/>
</dbReference>
<evidence type="ECO:0000313" key="20">
    <source>
        <dbReference type="Proteomes" id="UP000184396"/>
    </source>
</evidence>
<keyword evidence="13 14" id="KW-0472">Membrane</keyword>
<dbReference type="GO" id="GO:0046872">
    <property type="term" value="F:metal ion binding"/>
    <property type="evidence" value="ECO:0007669"/>
    <property type="project" value="UniProtKB-UniRule"/>
</dbReference>
<evidence type="ECO:0000256" key="11">
    <source>
        <dbReference type="ARBA" id="ARBA00023049"/>
    </source>
</evidence>
<evidence type="ECO:0000256" key="17">
    <source>
        <dbReference type="PROSITE-ProRule" id="PRU00703"/>
    </source>
</evidence>
<dbReference type="PIRSF" id="PIRSF006404">
    <property type="entry name" value="UCP006404_Pept_M50_CBS"/>
    <property type="match status" value="1"/>
</dbReference>
<dbReference type="GO" id="GO:0006508">
    <property type="term" value="P:proteolysis"/>
    <property type="evidence" value="ECO:0007669"/>
    <property type="project" value="UniProtKB-KW"/>
</dbReference>
<evidence type="ECO:0000256" key="8">
    <source>
        <dbReference type="ARBA" id="ARBA00022801"/>
    </source>
</evidence>
<evidence type="ECO:0000256" key="5">
    <source>
        <dbReference type="ARBA" id="ARBA00022692"/>
    </source>
</evidence>